<keyword evidence="2" id="KW-1185">Reference proteome</keyword>
<dbReference type="Proteomes" id="UP001427805">
    <property type="component" value="Unassembled WGS sequence"/>
</dbReference>
<dbReference type="RefSeq" id="WP_346245695.1">
    <property type="nucleotide sequence ID" value="NZ_JBDIZK010000003.1"/>
</dbReference>
<dbReference type="PANTHER" id="PTHR30619:SF1">
    <property type="entry name" value="RECOMBINATION PROTEIN 2"/>
    <property type="match status" value="1"/>
</dbReference>
<accession>A0ABV0B7K0</accession>
<dbReference type="EMBL" id="JBDIZK010000003">
    <property type="protein sequence ID" value="MEN3746691.1"/>
    <property type="molecule type" value="Genomic_DNA"/>
</dbReference>
<dbReference type="SUPFAM" id="SSF56281">
    <property type="entry name" value="Metallo-hydrolase/oxidoreductase"/>
    <property type="match status" value="1"/>
</dbReference>
<evidence type="ECO:0000313" key="1">
    <source>
        <dbReference type="EMBL" id="MEN3746691.1"/>
    </source>
</evidence>
<evidence type="ECO:0000313" key="2">
    <source>
        <dbReference type="Proteomes" id="UP001427805"/>
    </source>
</evidence>
<organism evidence="1 2">
    <name type="scientific">Sphingomonas rustica</name>
    <dbReference type="NCBI Taxonomy" id="3103142"/>
    <lineage>
        <taxon>Bacteria</taxon>
        <taxon>Pseudomonadati</taxon>
        <taxon>Pseudomonadota</taxon>
        <taxon>Alphaproteobacteria</taxon>
        <taxon>Sphingomonadales</taxon>
        <taxon>Sphingomonadaceae</taxon>
        <taxon>Sphingomonas</taxon>
    </lineage>
</organism>
<gene>
    <name evidence="1" type="ORF">TPR58_05895</name>
</gene>
<dbReference type="PANTHER" id="PTHR30619">
    <property type="entry name" value="DNA INTERNALIZATION/COMPETENCE PROTEIN COMEC/REC2"/>
    <property type="match status" value="1"/>
</dbReference>
<evidence type="ECO:0008006" key="3">
    <source>
        <dbReference type="Google" id="ProtNLM"/>
    </source>
</evidence>
<protein>
    <recommendedName>
        <fullName evidence="3">Metallo-beta-lactamase domain-containing protein</fullName>
    </recommendedName>
</protein>
<sequence>MRVYFKDFSSKISPADPASGLKAKYLIWGDWLDVDPDPASAAHYIVNWKSFDARTNRVGVQHYRIERARCQDEALLEMIFLDVGQGDGCIVSVPDGNRQRTIIVDAGEGTNMHRFLKWKFRYTGASADFAAAVITHPDSDHYQGFQPLFDDSRIRFDTVYHNGLVERVSTARDDVLGPRQSGYCIQLFPDRAGLETFLSDPATRGSKRYPKLLWTALQSPARFADVHMAAIGMGDMGADGRTYLPGFAPGATDASIEILGPVPEAGPGGAPALPTFGAAPGDGGYDVGKTKNGHSVILKLQHGNLRVIFGGDLNRPAEDRLLRHYGGIAPGAPLGDAVQQARGRLGADLLKCCHHGSADVTDEFLDAVHPFAFVVSSGDEESHVHPRPEILGLLGKKGRGARPLILCTEILRSTPESRKLSAAEVAKQAELLDAERDAATPAERKVARQRLTDFFNERFRRLVNVYGAITIRSDGDRMMVAFRKEAVASGSPWQLYDYRFEGGEWVGKELKNKGSH</sequence>
<comment type="caution">
    <text evidence="1">The sequence shown here is derived from an EMBL/GenBank/DDBJ whole genome shotgun (WGS) entry which is preliminary data.</text>
</comment>
<name>A0ABV0B7K0_9SPHN</name>
<dbReference type="InterPro" id="IPR052159">
    <property type="entry name" value="Competence_DNA_uptake"/>
</dbReference>
<dbReference type="InterPro" id="IPR036866">
    <property type="entry name" value="RibonucZ/Hydroxyglut_hydro"/>
</dbReference>
<proteinExistence type="predicted"/>
<reference evidence="1 2" key="1">
    <citation type="submission" date="2024-05" db="EMBL/GenBank/DDBJ databases">
        <title>Sphingomonas sp. HF-S3 16S ribosomal RNA gene Genome sequencing and assembly.</title>
        <authorList>
            <person name="Lee H."/>
        </authorList>
    </citation>
    <scope>NUCLEOTIDE SEQUENCE [LARGE SCALE GENOMIC DNA]</scope>
    <source>
        <strain evidence="1 2">HF-S3</strain>
    </source>
</reference>
<dbReference type="Gene3D" id="3.60.15.10">
    <property type="entry name" value="Ribonuclease Z/Hydroxyacylglutathione hydrolase-like"/>
    <property type="match status" value="1"/>
</dbReference>